<organism evidence="2 3">
    <name type="scientific">Sulfobacillus thermosulfidooxidans (strain DSM 9293 / VKM B-1269 / AT-1)</name>
    <dbReference type="NCBI Taxonomy" id="929705"/>
    <lineage>
        <taxon>Bacteria</taxon>
        <taxon>Bacillati</taxon>
        <taxon>Bacillota</taxon>
        <taxon>Clostridia</taxon>
        <taxon>Eubacteriales</taxon>
        <taxon>Clostridiales Family XVII. Incertae Sedis</taxon>
        <taxon>Sulfobacillus</taxon>
    </lineage>
</organism>
<keyword evidence="3" id="KW-1185">Reference proteome</keyword>
<evidence type="ECO:0000313" key="3">
    <source>
        <dbReference type="Proteomes" id="UP000192660"/>
    </source>
</evidence>
<proteinExistence type="predicted"/>
<name>A0A1W1WF10_SULTA</name>
<dbReference type="AlphaFoldDB" id="A0A1W1WF10"/>
<gene>
    <name evidence="2" type="ORF">SAMN00768000_1902</name>
</gene>
<dbReference type="OrthoDB" id="9874188at2"/>
<dbReference type="EMBL" id="FWWY01000001">
    <property type="protein sequence ID" value="SMC04888.1"/>
    <property type="molecule type" value="Genomic_DNA"/>
</dbReference>
<evidence type="ECO:0000313" key="2">
    <source>
        <dbReference type="EMBL" id="SMC04888.1"/>
    </source>
</evidence>
<sequence length="427" mass="47519">MTRKSDEWEEKIRMALHQHLDAMPIPEFHAVKAPKSRPFWASWSLTVGSVAVAGAFVLSVWAPWSHHASPPSTQLQGAAKILNFAIPFLKGHRQPVIPVPSFLPFNETLSATGMIPVVRAGVSHLPVLDSMPKDTHTRVNYWIGVSEKAARPEVASKVTSANFSYFAKQSPWLMVTASQYPLWPHPHIVHQFGQTFWLWPDLGHDKAVAWPHNHKIYTILVSQMSVSNQELLWMAHSMSQNRLSQAEPFTLQENIVMKTAHSLSVKDIKVVEVPVKDHQQLTYATKVQSHISPLPRKLPSNEQLIISQCHIPIYLPPVHPRTGTYYMSVDSWVNPGGYEISWYKTLKPLPENVAVPATLSPQIIFKAGDVAPVTSSPGISVSAITLAGAPHIHAVAERMIGKEAYAVYAPSVTRALYLITHLVPQSH</sequence>
<dbReference type="Proteomes" id="UP000192660">
    <property type="component" value="Unassembled WGS sequence"/>
</dbReference>
<keyword evidence="1" id="KW-0472">Membrane</keyword>
<keyword evidence="1" id="KW-0812">Transmembrane</keyword>
<reference evidence="3" key="1">
    <citation type="submission" date="2017-04" db="EMBL/GenBank/DDBJ databases">
        <authorList>
            <person name="Varghese N."/>
            <person name="Submissions S."/>
        </authorList>
    </citation>
    <scope>NUCLEOTIDE SEQUENCE [LARGE SCALE GENOMIC DNA]</scope>
    <source>
        <strain evidence="3">DSM 9293</strain>
    </source>
</reference>
<dbReference type="RefSeq" id="WP_084661396.1">
    <property type="nucleotide sequence ID" value="NZ_FWWY01000001.1"/>
</dbReference>
<dbReference type="STRING" id="28034.BFX07_02135"/>
<accession>A0A1W1WF10</accession>
<keyword evidence="1" id="KW-1133">Transmembrane helix</keyword>
<protein>
    <submittedName>
        <fullName evidence="2">Uncharacterized protein</fullName>
    </submittedName>
</protein>
<evidence type="ECO:0000256" key="1">
    <source>
        <dbReference type="SAM" id="Phobius"/>
    </source>
</evidence>
<feature type="transmembrane region" description="Helical" evidence="1">
    <location>
        <begin position="39"/>
        <end position="64"/>
    </location>
</feature>